<dbReference type="AlphaFoldDB" id="A0A0A8XSN9"/>
<protein>
    <submittedName>
        <fullName evidence="1">Uncharacterized protein</fullName>
    </submittedName>
</protein>
<dbReference type="EMBL" id="GBRH01282112">
    <property type="protein sequence ID" value="JAD15783.1"/>
    <property type="molecule type" value="Transcribed_RNA"/>
</dbReference>
<proteinExistence type="predicted"/>
<organism evidence="1">
    <name type="scientific">Arundo donax</name>
    <name type="common">Giant reed</name>
    <name type="synonym">Donax arundinaceus</name>
    <dbReference type="NCBI Taxonomy" id="35708"/>
    <lineage>
        <taxon>Eukaryota</taxon>
        <taxon>Viridiplantae</taxon>
        <taxon>Streptophyta</taxon>
        <taxon>Embryophyta</taxon>
        <taxon>Tracheophyta</taxon>
        <taxon>Spermatophyta</taxon>
        <taxon>Magnoliopsida</taxon>
        <taxon>Liliopsida</taxon>
        <taxon>Poales</taxon>
        <taxon>Poaceae</taxon>
        <taxon>PACMAD clade</taxon>
        <taxon>Arundinoideae</taxon>
        <taxon>Arundineae</taxon>
        <taxon>Arundo</taxon>
    </lineage>
</organism>
<reference evidence="1" key="1">
    <citation type="submission" date="2014-09" db="EMBL/GenBank/DDBJ databases">
        <authorList>
            <person name="Magalhaes I.L.F."/>
            <person name="Oliveira U."/>
            <person name="Santos F.R."/>
            <person name="Vidigal T.H.D.A."/>
            <person name="Brescovit A.D."/>
            <person name="Santos A.J."/>
        </authorList>
    </citation>
    <scope>NUCLEOTIDE SEQUENCE</scope>
    <source>
        <tissue evidence="1">Shoot tissue taken approximately 20 cm above the soil surface</tissue>
    </source>
</reference>
<sequence>MQTHQHCEKYHSSNFIGSKNLTQYFFISNFVQRHI</sequence>
<reference evidence="1" key="2">
    <citation type="journal article" date="2015" name="Data Brief">
        <title>Shoot transcriptome of the giant reed, Arundo donax.</title>
        <authorList>
            <person name="Barrero R.A."/>
            <person name="Guerrero F.D."/>
            <person name="Moolhuijzen P."/>
            <person name="Goolsby J.A."/>
            <person name="Tidwell J."/>
            <person name="Bellgard S.E."/>
            <person name="Bellgard M.I."/>
        </authorList>
    </citation>
    <scope>NUCLEOTIDE SEQUENCE</scope>
    <source>
        <tissue evidence="1">Shoot tissue taken approximately 20 cm above the soil surface</tissue>
    </source>
</reference>
<name>A0A0A8XSN9_ARUDO</name>
<accession>A0A0A8XSN9</accession>
<evidence type="ECO:0000313" key="1">
    <source>
        <dbReference type="EMBL" id="JAD15783.1"/>
    </source>
</evidence>